<sequence length="405" mass="42707">MALFGYTALKGDLRVAGEIEAASQGEATLALRRKGLSPLSVEARTGAAGVAGPGPGLFPSRGIGTKDVTKLTRQLASLLGSGLTLSRSLALLARQSEAKRARGVIDALGEKLRSGATFSEALAAFPREFDALYVAMIRAGEAGGRMEEAAERLAGIREASEEIAAKFKSALIYPAFMFLAMSGAVIVLVTFVVPRFGQLFADMGQAMPLPTRMLLDAVAVFQAYWWLLPAVLIPGWLGLRHYAASSEGRYALDAAVLKIPLAGRLVHELSLSRSCRTLGGMLQSGVPLLTALSSAAAVAGNTVVARCLSGSIKNVQEGKKLGDSIRTIGGFTPYAEEMAAVGEEAGSLDRMMLRVADTYDRDTETLLKGLTSLIEPLMILVMGGVVAFIVLAMLLPIFQMNLMAG</sequence>
<dbReference type="PANTHER" id="PTHR30012">
    <property type="entry name" value="GENERAL SECRETION PATHWAY PROTEIN"/>
    <property type="match status" value="1"/>
</dbReference>
<keyword evidence="3" id="KW-1003">Cell membrane</keyword>
<keyword evidence="4" id="KW-0997">Cell inner membrane</keyword>
<evidence type="ECO:0000256" key="8">
    <source>
        <dbReference type="SAM" id="Phobius"/>
    </source>
</evidence>
<evidence type="ECO:0000256" key="6">
    <source>
        <dbReference type="ARBA" id="ARBA00022989"/>
    </source>
</evidence>
<evidence type="ECO:0000256" key="1">
    <source>
        <dbReference type="ARBA" id="ARBA00004429"/>
    </source>
</evidence>
<comment type="similarity">
    <text evidence="2">Belongs to the GSP F family.</text>
</comment>
<dbReference type="PRINTS" id="PR00812">
    <property type="entry name" value="BCTERIALGSPF"/>
</dbReference>
<dbReference type="InterPro" id="IPR003004">
    <property type="entry name" value="GspF/PilC"/>
</dbReference>
<evidence type="ECO:0000256" key="7">
    <source>
        <dbReference type="ARBA" id="ARBA00023136"/>
    </source>
</evidence>
<dbReference type="GO" id="GO:0005886">
    <property type="term" value="C:plasma membrane"/>
    <property type="evidence" value="ECO:0007669"/>
    <property type="project" value="UniProtKB-SubCell"/>
</dbReference>
<dbReference type="InterPro" id="IPR042094">
    <property type="entry name" value="T2SS_GspF_sf"/>
</dbReference>
<feature type="domain" description="Type II secretion system protein GspF" evidence="9">
    <location>
        <begin position="72"/>
        <end position="194"/>
    </location>
</feature>
<dbReference type="GO" id="GO:0015628">
    <property type="term" value="P:protein secretion by the type II secretion system"/>
    <property type="evidence" value="ECO:0007669"/>
    <property type="project" value="TreeGrafter"/>
</dbReference>
<protein>
    <submittedName>
        <fullName evidence="10">Type II secretion system F domain protein</fullName>
    </submittedName>
</protein>
<evidence type="ECO:0000256" key="4">
    <source>
        <dbReference type="ARBA" id="ARBA00022519"/>
    </source>
</evidence>
<name>G7Q644_9BACT</name>
<dbReference type="RefSeq" id="WP_009180474.1">
    <property type="nucleotide sequence ID" value="NZ_CM001368.1"/>
</dbReference>
<keyword evidence="5 8" id="KW-0812">Transmembrane</keyword>
<reference evidence="11" key="1">
    <citation type="journal article" date="2015" name="Genome Announc.">
        <title>High-Quality Draft Genome Sequence of Desulfovibrio carbinoliphilus FW-101-2B, an Organic Acid-Oxidizing Sulfate-Reducing Bacterium Isolated from Uranium(VI)-Contaminated Groundwater.</title>
        <authorList>
            <person name="Ramsay B.D."/>
            <person name="Hwang C."/>
            <person name="Woo H.L."/>
            <person name="Carroll S.L."/>
            <person name="Lucas S."/>
            <person name="Han J."/>
            <person name="Lapidus A.L."/>
            <person name="Cheng J.F."/>
            <person name="Goodwin L.A."/>
            <person name="Pitluck S."/>
            <person name="Peters L."/>
            <person name="Chertkov O."/>
            <person name="Held B."/>
            <person name="Detter J.C."/>
            <person name="Han C.S."/>
            <person name="Tapia R."/>
            <person name="Land M.L."/>
            <person name="Hauser L.J."/>
            <person name="Kyrpides N.C."/>
            <person name="Ivanova N.N."/>
            <person name="Mikhailova N."/>
            <person name="Pagani I."/>
            <person name="Woyke T."/>
            <person name="Arkin A.P."/>
            <person name="Dehal P."/>
            <person name="Chivian D."/>
            <person name="Criddle C.S."/>
            <person name="Wu W."/>
            <person name="Chakraborty R."/>
            <person name="Hazen T.C."/>
            <person name="Fields M.W."/>
        </authorList>
    </citation>
    <scope>NUCLEOTIDE SEQUENCE [LARGE SCALE GENOMIC DNA]</scope>
    <source>
        <strain evidence="11">FW-101-2B</strain>
    </source>
</reference>
<feature type="transmembrane region" description="Helical" evidence="8">
    <location>
        <begin position="377"/>
        <end position="398"/>
    </location>
</feature>
<keyword evidence="7 8" id="KW-0472">Membrane</keyword>
<dbReference type="InterPro" id="IPR018076">
    <property type="entry name" value="T2SS_GspF_dom"/>
</dbReference>
<feature type="domain" description="Type II secretion system protein GspF" evidence="9">
    <location>
        <begin position="275"/>
        <end position="396"/>
    </location>
</feature>
<evidence type="ECO:0000256" key="5">
    <source>
        <dbReference type="ARBA" id="ARBA00022692"/>
    </source>
</evidence>
<dbReference type="PANTHER" id="PTHR30012:SF0">
    <property type="entry name" value="TYPE II SECRETION SYSTEM PROTEIN F-RELATED"/>
    <property type="match status" value="1"/>
</dbReference>
<evidence type="ECO:0000313" key="11">
    <source>
        <dbReference type="Proteomes" id="UP000004662"/>
    </source>
</evidence>
<gene>
    <name evidence="10" type="ORF">DFW101_1048</name>
</gene>
<evidence type="ECO:0000259" key="9">
    <source>
        <dbReference type="Pfam" id="PF00482"/>
    </source>
</evidence>
<dbReference type="Pfam" id="PF00482">
    <property type="entry name" value="T2SSF"/>
    <property type="match status" value="2"/>
</dbReference>
<proteinExistence type="inferred from homology"/>
<dbReference type="HOGENOM" id="CLU_035032_2_1_7"/>
<dbReference type="FunFam" id="1.20.81.30:FF:000001">
    <property type="entry name" value="Type II secretion system protein F"/>
    <property type="match status" value="1"/>
</dbReference>
<organism evidence="10 11">
    <name type="scientific">Solidesulfovibrio carbinoliphilus subsp. oakridgensis</name>
    <dbReference type="NCBI Taxonomy" id="694327"/>
    <lineage>
        <taxon>Bacteria</taxon>
        <taxon>Pseudomonadati</taxon>
        <taxon>Thermodesulfobacteriota</taxon>
        <taxon>Desulfovibrionia</taxon>
        <taxon>Desulfovibrionales</taxon>
        <taxon>Desulfovibrionaceae</taxon>
        <taxon>Solidesulfovibrio</taxon>
    </lineage>
</organism>
<accession>G7Q644</accession>
<evidence type="ECO:0000313" key="10">
    <source>
        <dbReference type="EMBL" id="EHJ47060.1"/>
    </source>
</evidence>
<dbReference type="OrthoDB" id="9805682at2"/>
<feature type="transmembrane region" description="Helical" evidence="8">
    <location>
        <begin position="170"/>
        <end position="193"/>
    </location>
</feature>
<keyword evidence="11" id="KW-1185">Reference proteome</keyword>
<dbReference type="eggNOG" id="COG1459">
    <property type="taxonomic scope" value="Bacteria"/>
</dbReference>
<dbReference type="Gene3D" id="1.20.81.30">
    <property type="entry name" value="Type II secretion system (T2SS), domain F"/>
    <property type="match status" value="2"/>
</dbReference>
<dbReference type="EMBL" id="CM001368">
    <property type="protein sequence ID" value="EHJ47060.1"/>
    <property type="molecule type" value="Genomic_DNA"/>
</dbReference>
<dbReference type="Proteomes" id="UP000004662">
    <property type="component" value="Chromosome"/>
</dbReference>
<evidence type="ECO:0000256" key="2">
    <source>
        <dbReference type="ARBA" id="ARBA00005745"/>
    </source>
</evidence>
<dbReference type="AlphaFoldDB" id="G7Q644"/>
<dbReference type="STRING" id="694327.DFW101_1048"/>
<feature type="transmembrane region" description="Helical" evidence="8">
    <location>
        <begin position="213"/>
        <end position="239"/>
    </location>
</feature>
<comment type="subcellular location">
    <subcellularLocation>
        <location evidence="1">Cell inner membrane</location>
        <topology evidence="1">Multi-pass membrane protein</topology>
    </subcellularLocation>
</comment>
<keyword evidence="6 8" id="KW-1133">Transmembrane helix</keyword>
<evidence type="ECO:0000256" key="3">
    <source>
        <dbReference type="ARBA" id="ARBA00022475"/>
    </source>
</evidence>